<dbReference type="GO" id="GO:0055088">
    <property type="term" value="P:lipid homeostasis"/>
    <property type="evidence" value="ECO:0007669"/>
    <property type="project" value="TreeGrafter"/>
</dbReference>
<feature type="short sequence motif" description="GXSXG" evidence="2">
    <location>
        <begin position="144"/>
        <end position="148"/>
    </location>
</feature>
<comment type="caution">
    <text evidence="7">The sequence shown here is derived from an EMBL/GenBank/DDBJ whole genome shotgun (WGS) entry which is preliminary data.</text>
</comment>
<name>A0A421GFZ9_9STRA</name>
<dbReference type="GO" id="GO:0016020">
    <property type="term" value="C:membrane"/>
    <property type="evidence" value="ECO:0007669"/>
    <property type="project" value="TreeGrafter"/>
</dbReference>
<feature type="domain" description="PNPLA" evidence="4">
    <location>
        <begin position="112"/>
        <end position="274"/>
    </location>
</feature>
<dbReference type="EMBL" id="JPWU03000398">
    <property type="protein sequence ID" value="KAG2517140.1"/>
    <property type="molecule type" value="Genomic_DNA"/>
</dbReference>
<gene>
    <name evidence="7" type="ORF">BBO99_00008251</name>
    <name evidence="5" type="ORF">JM16_007986</name>
    <name evidence="6" type="ORF">JM18_007893</name>
</gene>
<accession>A0A421GFZ9</accession>
<evidence type="ECO:0000313" key="8">
    <source>
        <dbReference type="Proteomes" id="UP000285624"/>
    </source>
</evidence>
<dbReference type="Proteomes" id="UP000285624">
    <property type="component" value="Unassembled WGS sequence"/>
</dbReference>
<feature type="compositionally biased region" description="Basic and acidic residues" evidence="3">
    <location>
        <begin position="79"/>
        <end position="90"/>
    </location>
</feature>
<dbReference type="GO" id="GO:0019433">
    <property type="term" value="P:triglyceride catabolic process"/>
    <property type="evidence" value="ECO:0007669"/>
    <property type="project" value="TreeGrafter"/>
</dbReference>
<dbReference type="InterPro" id="IPR002641">
    <property type="entry name" value="PNPLA_dom"/>
</dbReference>
<reference evidence="7 8" key="2">
    <citation type="submission" date="2018-07" db="EMBL/GenBank/DDBJ databases">
        <title>Genome sequencing of oomycete isolates from Chile give support for New Zealand origin for Phytophthora kernoviae and make available the first Nothophytophthora sp. genome.</title>
        <authorList>
            <person name="Studholme D.J."/>
            <person name="Sanfuentes E."/>
            <person name="Panda P."/>
            <person name="Hill R."/>
            <person name="Sambles C."/>
            <person name="Grant M."/>
            <person name="Williams N.M."/>
            <person name="Mcdougal R.L."/>
        </authorList>
    </citation>
    <scope>NUCLEOTIDE SEQUENCE [LARGE SCALE GENOMIC DNA]</scope>
    <source>
        <strain evidence="7">Chile4</strain>
    </source>
</reference>
<feature type="active site" description="Proton acceptor" evidence="2">
    <location>
        <position position="261"/>
    </location>
</feature>
<dbReference type="PANTHER" id="PTHR12406">
    <property type="entry name" value="CALCIUM-INDEPENDENT PHOSPHOLIPASE A2 IPLA2 -RELATED"/>
    <property type="match status" value="1"/>
</dbReference>
<evidence type="ECO:0000256" key="1">
    <source>
        <dbReference type="ARBA" id="ARBA00023098"/>
    </source>
</evidence>
<dbReference type="GO" id="GO:0005737">
    <property type="term" value="C:cytoplasm"/>
    <property type="evidence" value="ECO:0007669"/>
    <property type="project" value="TreeGrafter"/>
</dbReference>
<keyword evidence="2" id="KW-0442">Lipid degradation</keyword>
<dbReference type="STRING" id="325452.A0A421GFZ9"/>
<dbReference type="InterPro" id="IPR016035">
    <property type="entry name" value="Acyl_Trfase/lysoPLipase"/>
</dbReference>
<dbReference type="SUPFAM" id="SSF52151">
    <property type="entry name" value="FabD/lysophospholipase-like"/>
    <property type="match status" value="1"/>
</dbReference>
<evidence type="ECO:0000256" key="2">
    <source>
        <dbReference type="PROSITE-ProRule" id="PRU01161"/>
    </source>
</evidence>
<reference evidence="5" key="1">
    <citation type="journal article" date="2015" name="Genom Data">
        <title>Genome sequences of six Phytophthora species associated with forests in New Zealand.</title>
        <authorList>
            <person name="Studholme D.J."/>
            <person name="McDougal R.L."/>
            <person name="Sambles C."/>
            <person name="Hansen E."/>
            <person name="Hardy G."/>
            <person name="Grant M."/>
            <person name="Ganley R.J."/>
            <person name="Williams N.M."/>
        </authorList>
    </citation>
    <scope>NUCLEOTIDE SEQUENCE</scope>
    <source>
        <strain evidence="5">NZFS 2646</strain>
        <strain evidence="6">NZFS 3630</strain>
    </source>
</reference>
<evidence type="ECO:0000313" key="5">
    <source>
        <dbReference type="EMBL" id="KAG2509564.1"/>
    </source>
</evidence>
<dbReference type="PROSITE" id="PS51635">
    <property type="entry name" value="PNPLA"/>
    <property type="match status" value="1"/>
</dbReference>
<proteinExistence type="predicted"/>
<dbReference type="Gene3D" id="3.40.1090.10">
    <property type="entry name" value="Cytosolic phospholipase A2 catalytic domain"/>
    <property type="match status" value="1"/>
</dbReference>
<feature type="active site" description="Nucleophile" evidence="2">
    <location>
        <position position="146"/>
    </location>
</feature>
<sequence>MPHHDDNVGFVGKLKTKYYARRARRREEKLLREAMGGRSILKWKRDKHVTQELLHEKLLQWEESSLHTESRSVSTPHDTSLHSHILHDHPSTTSSKPTTPKPKKLIDETLHFSFSGGGWLMVYMYGVAKALREQKLHDNAKFIGTSAGCLSIVSLVLDSDFDAICDSVINDYVPAAHATWKGPFNMREYLVDAITHHADVNNMDKLNDKVTVVYTSLSGWVSRRVSNFKNPIHLLYTMVASCCATPLVGLPFKHEGEYVIDGGLLDNQPLFDGISTITVSPSVFSDADIRPSRYVPAWWSMYPPSQRDMQWLYDLGYEDALSCQCHALEFGIVLGAQSGVVFMKCKSAFVQVNSSEQWLALGSVVAMDKNSVDKCTGVSYKRTLTQQQHEILVEASYIYRLSNSLV</sequence>
<dbReference type="GO" id="GO:0005811">
    <property type="term" value="C:lipid droplet"/>
    <property type="evidence" value="ECO:0007669"/>
    <property type="project" value="TreeGrafter"/>
</dbReference>
<dbReference type="PANTHER" id="PTHR12406:SF42">
    <property type="entry name" value="PNPLA DOMAIN-CONTAINING PROTEIN"/>
    <property type="match status" value="1"/>
</dbReference>
<dbReference type="Proteomes" id="UP000792063">
    <property type="component" value="Unassembled WGS sequence"/>
</dbReference>
<evidence type="ECO:0000259" key="4">
    <source>
        <dbReference type="PROSITE" id="PS51635"/>
    </source>
</evidence>
<reference evidence="5" key="3">
    <citation type="submission" date="2020-06" db="EMBL/GenBank/DDBJ databases">
        <authorList>
            <person name="Studholme D.J."/>
        </authorList>
    </citation>
    <scope>NUCLEOTIDE SEQUENCE</scope>
    <source>
        <strain evidence="5">NZFS 2646</strain>
        <strain evidence="6">NZFS 3630</strain>
    </source>
</reference>
<dbReference type="InterPro" id="IPR033562">
    <property type="entry name" value="PLPL"/>
</dbReference>
<evidence type="ECO:0000313" key="6">
    <source>
        <dbReference type="EMBL" id="KAG2517140.1"/>
    </source>
</evidence>
<feature type="short sequence motif" description="DGA/G" evidence="2">
    <location>
        <begin position="261"/>
        <end position="263"/>
    </location>
</feature>
<evidence type="ECO:0000256" key="3">
    <source>
        <dbReference type="SAM" id="MobiDB-lite"/>
    </source>
</evidence>
<keyword evidence="8" id="KW-1185">Reference proteome</keyword>
<organism evidence="7 8">
    <name type="scientific">Phytophthora kernoviae</name>
    <dbReference type="NCBI Taxonomy" id="325452"/>
    <lineage>
        <taxon>Eukaryota</taxon>
        <taxon>Sar</taxon>
        <taxon>Stramenopiles</taxon>
        <taxon>Oomycota</taxon>
        <taxon>Peronosporomycetes</taxon>
        <taxon>Peronosporales</taxon>
        <taxon>Peronosporaceae</taxon>
        <taxon>Phytophthora</taxon>
    </lineage>
</organism>
<feature type="region of interest" description="Disordered" evidence="3">
    <location>
        <begin position="69"/>
        <end position="102"/>
    </location>
</feature>
<dbReference type="Pfam" id="PF01734">
    <property type="entry name" value="Patatin"/>
    <property type="match status" value="1"/>
</dbReference>
<comment type="caution">
    <text evidence="2">Lacks conserved residue(s) required for the propagation of feature annotation.</text>
</comment>
<dbReference type="AlphaFoldDB" id="A0A421GFZ9"/>
<dbReference type="EMBL" id="MBDN02000409">
    <property type="protein sequence ID" value="RLN75547.1"/>
    <property type="molecule type" value="Genomic_DNA"/>
</dbReference>
<protein>
    <recommendedName>
        <fullName evidence="4">PNPLA domain-containing protein</fullName>
    </recommendedName>
</protein>
<keyword evidence="2" id="KW-0378">Hydrolase</keyword>
<dbReference type="Proteomes" id="UP000785171">
    <property type="component" value="Unassembled WGS sequence"/>
</dbReference>
<dbReference type="GO" id="GO:0004806">
    <property type="term" value="F:triacylglycerol lipase activity"/>
    <property type="evidence" value="ECO:0007669"/>
    <property type="project" value="TreeGrafter"/>
</dbReference>
<keyword evidence="1 2" id="KW-0443">Lipid metabolism</keyword>
<dbReference type="EMBL" id="JPWV03000532">
    <property type="protein sequence ID" value="KAG2509564.1"/>
    <property type="molecule type" value="Genomic_DNA"/>
</dbReference>
<evidence type="ECO:0000313" key="7">
    <source>
        <dbReference type="EMBL" id="RLN75547.1"/>
    </source>
</evidence>